<name>A0ABQ6DFZ5_9HYPH</name>
<evidence type="ECO:0000313" key="2">
    <source>
        <dbReference type="Proteomes" id="UP001156881"/>
    </source>
</evidence>
<organism evidence="1 2">
    <name type="scientific">Methylobacterium brachythecii</name>
    <dbReference type="NCBI Taxonomy" id="1176177"/>
    <lineage>
        <taxon>Bacteria</taxon>
        <taxon>Pseudomonadati</taxon>
        <taxon>Pseudomonadota</taxon>
        <taxon>Alphaproteobacteria</taxon>
        <taxon>Hyphomicrobiales</taxon>
        <taxon>Methylobacteriaceae</taxon>
        <taxon>Methylobacterium</taxon>
    </lineage>
</organism>
<protein>
    <submittedName>
        <fullName evidence="1">Uncharacterized protein</fullName>
    </submittedName>
</protein>
<sequence>MILKPCSRVAQRDLYLKVIEDRIVAMVKPTFYYSNFIQSKYEP</sequence>
<dbReference type="Proteomes" id="UP001156881">
    <property type="component" value="Unassembled WGS sequence"/>
</dbReference>
<evidence type="ECO:0000313" key="1">
    <source>
        <dbReference type="EMBL" id="GLS47132.1"/>
    </source>
</evidence>
<comment type="caution">
    <text evidence="1">The sequence shown here is derived from an EMBL/GenBank/DDBJ whole genome shotgun (WGS) entry which is preliminary data.</text>
</comment>
<accession>A0ABQ6DFZ5</accession>
<reference evidence="2" key="1">
    <citation type="journal article" date="2019" name="Int. J. Syst. Evol. Microbiol.">
        <title>The Global Catalogue of Microorganisms (GCM) 10K type strain sequencing project: providing services to taxonomists for standard genome sequencing and annotation.</title>
        <authorList>
            <consortium name="The Broad Institute Genomics Platform"/>
            <consortium name="The Broad Institute Genome Sequencing Center for Infectious Disease"/>
            <person name="Wu L."/>
            <person name="Ma J."/>
        </authorList>
    </citation>
    <scope>NUCLEOTIDE SEQUENCE [LARGE SCALE GENOMIC DNA]</scope>
    <source>
        <strain evidence="2">NBRC 107710</strain>
    </source>
</reference>
<proteinExistence type="predicted"/>
<gene>
    <name evidence="1" type="ORF">GCM10007884_51400</name>
</gene>
<dbReference type="EMBL" id="BSPG01000132">
    <property type="protein sequence ID" value="GLS47132.1"/>
    <property type="molecule type" value="Genomic_DNA"/>
</dbReference>
<keyword evidence="2" id="KW-1185">Reference proteome</keyword>